<protein>
    <submittedName>
        <fullName evidence="1">Uncharacterized protein</fullName>
    </submittedName>
</protein>
<sequence length="117" mass="13577">MLIGIEGCQETIVQAWEDTPGSVVAKLSFCQLALKRWNNEHVGNIPRKVRFLQNRTDDLQGLASTSEPFNEHKRLAKEMDVFMEREEVLCHQWVRINWLKQGDKNMRFFSLASRTAG</sequence>
<reference evidence="1 2" key="1">
    <citation type="submission" date="2020-05" db="EMBL/GenBank/DDBJ databases">
        <authorList>
            <person name="Campoy J."/>
            <person name="Schneeberger K."/>
            <person name="Spophaly S."/>
        </authorList>
    </citation>
    <scope>NUCLEOTIDE SEQUENCE [LARGE SCALE GENOMIC DNA]</scope>
    <source>
        <strain evidence="1">PruArmRojPasFocal</strain>
    </source>
</reference>
<evidence type="ECO:0000313" key="1">
    <source>
        <dbReference type="EMBL" id="CAB4279003.1"/>
    </source>
</evidence>
<dbReference type="Proteomes" id="UP000507222">
    <property type="component" value="Unassembled WGS sequence"/>
</dbReference>
<gene>
    <name evidence="1" type="ORF">CURHAP_LOCUS30996</name>
</gene>
<dbReference type="AlphaFoldDB" id="A0A6J5USZ3"/>
<evidence type="ECO:0000313" key="2">
    <source>
        <dbReference type="Proteomes" id="UP000507222"/>
    </source>
</evidence>
<proteinExistence type="predicted"/>
<dbReference type="EMBL" id="CAEKDK010000005">
    <property type="protein sequence ID" value="CAB4279003.1"/>
    <property type="molecule type" value="Genomic_DNA"/>
</dbReference>
<name>A0A6J5USZ3_PRUAR</name>
<accession>A0A6J5USZ3</accession>
<organism evidence="1 2">
    <name type="scientific">Prunus armeniaca</name>
    <name type="common">Apricot</name>
    <name type="synonym">Armeniaca vulgaris</name>
    <dbReference type="NCBI Taxonomy" id="36596"/>
    <lineage>
        <taxon>Eukaryota</taxon>
        <taxon>Viridiplantae</taxon>
        <taxon>Streptophyta</taxon>
        <taxon>Embryophyta</taxon>
        <taxon>Tracheophyta</taxon>
        <taxon>Spermatophyta</taxon>
        <taxon>Magnoliopsida</taxon>
        <taxon>eudicotyledons</taxon>
        <taxon>Gunneridae</taxon>
        <taxon>Pentapetalae</taxon>
        <taxon>rosids</taxon>
        <taxon>fabids</taxon>
        <taxon>Rosales</taxon>
        <taxon>Rosaceae</taxon>
        <taxon>Amygdaloideae</taxon>
        <taxon>Amygdaleae</taxon>
        <taxon>Prunus</taxon>
    </lineage>
</organism>